<evidence type="ECO:0000313" key="2">
    <source>
        <dbReference type="Proteomes" id="UP000093819"/>
    </source>
</evidence>
<dbReference type="AlphaFoldDB" id="A0A1A3N8C8"/>
<comment type="caution">
    <text evidence="1">The sequence shown here is derived from an EMBL/GenBank/DDBJ whole genome shotgun (WGS) entry which is preliminary data.</text>
</comment>
<sequence length="259" mass="26972">MAVAGVAFLVASCSTHRVVSPPAATRTVEPATVAQLCDAQTWPRPVPDVVGRLLYQVKDGSLGCWNHIRAVAPDGHDPLSQPTRPRDVEEKTYRISAVSPAVGTPVDRHGAVTVELVEADASAPPGLRPCDWVTAAEAVDILGGPVNAEPLGDQTGSVDIACIYGKPVDAGDGVEIDLQVPGAFPVDAASQFALATSRGGTGVDGIGVRAACVYEPSTTPPSTTLVVLLDRDRLFRVTQGYASCKTLKRFAQLAIGRIG</sequence>
<name>A0A1A3N8C8_MYCAS</name>
<gene>
    <name evidence="1" type="ORF">A5635_06145</name>
</gene>
<reference evidence="1 2" key="1">
    <citation type="submission" date="2016-06" db="EMBL/GenBank/DDBJ databases">
        <authorList>
            <person name="Kjaerup R.B."/>
            <person name="Dalgaard T.S."/>
            <person name="Juul-Madsen H.R."/>
        </authorList>
    </citation>
    <scope>NUCLEOTIDE SEQUENCE [LARGE SCALE GENOMIC DNA]</scope>
    <source>
        <strain evidence="1 2">1245335.1</strain>
    </source>
</reference>
<organism evidence="1 2">
    <name type="scientific">Mycobacterium asiaticum</name>
    <dbReference type="NCBI Taxonomy" id="1790"/>
    <lineage>
        <taxon>Bacteria</taxon>
        <taxon>Bacillati</taxon>
        <taxon>Actinomycetota</taxon>
        <taxon>Actinomycetes</taxon>
        <taxon>Mycobacteriales</taxon>
        <taxon>Mycobacteriaceae</taxon>
        <taxon>Mycobacterium</taxon>
    </lineage>
</organism>
<protein>
    <submittedName>
        <fullName evidence="1">Uncharacterized protein</fullName>
    </submittedName>
</protein>
<accession>A0A1A3N8C8</accession>
<evidence type="ECO:0000313" key="1">
    <source>
        <dbReference type="EMBL" id="OBK16632.1"/>
    </source>
</evidence>
<dbReference type="EMBL" id="LZLR01000200">
    <property type="protein sequence ID" value="OBK16632.1"/>
    <property type="molecule type" value="Genomic_DNA"/>
</dbReference>
<proteinExistence type="predicted"/>
<dbReference type="Proteomes" id="UP000093819">
    <property type="component" value="Unassembled WGS sequence"/>
</dbReference>